<dbReference type="SUPFAM" id="SSF56672">
    <property type="entry name" value="DNA/RNA polymerases"/>
    <property type="match status" value="1"/>
</dbReference>
<dbReference type="PANTHER" id="PTHR35450">
    <property type="entry name" value="REVERSE TRANSCRIPTASE DOMAIN-CONTAINING PROTEIN"/>
    <property type="match status" value="1"/>
</dbReference>
<dbReference type="PANTHER" id="PTHR35450:SF2">
    <property type="entry name" value="REVERSE TRANSCRIPTASE DOMAIN-CONTAINING PROTEIN"/>
    <property type="match status" value="1"/>
</dbReference>
<proteinExistence type="predicted"/>
<feature type="domain" description="Reverse transcriptase" evidence="2">
    <location>
        <begin position="1"/>
        <end position="195"/>
    </location>
</feature>
<protein>
    <submittedName>
        <fullName evidence="4">Reverse transcriptase domain-containing protein</fullName>
    </submittedName>
</protein>
<evidence type="ECO:0000313" key="3">
    <source>
        <dbReference type="Proteomes" id="UP000887574"/>
    </source>
</evidence>
<keyword evidence="3" id="KW-1185">Reference proteome</keyword>
<dbReference type="AlphaFoldDB" id="A0A915ETK6"/>
<evidence type="ECO:0000256" key="1">
    <source>
        <dbReference type="SAM" id="MobiDB-lite"/>
    </source>
</evidence>
<dbReference type="InterPro" id="IPR000477">
    <property type="entry name" value="RT_dom"/>
</dbReference>
<dbReference type="Pfam" id="PF00078">
    <property type="entry name" value="RVT_1"/>
    <property type="match status" value="1"/>
</dbReference>
<dbReference type="Proteomes" id="UP000887574">
    <property type="component" value="Unplaced"/>
</dbReference>
<evidence type="ECO:0000259" key="2">
    <source>
        <dbReference type="PROSITE" id="PS50878"/>
    </source>
</evidence>
<reference evidence="4" key="1">
    <citation type="submission" date="2022-11" db="UniProtKB">
        <authorList>
            <consortium name="WormBaseParasite"/>
        </authorList>
    </citation>
    <scope>IDENTIFICATION</scope>
</reference>
<sequence>MDKGRNSASFGFVDFKNAFDSPSQPLISTVLNKIGVDKGVTQLIANLRSKWSVFYEVSNTDGVQRSNGLKIRNGLLQGDTLSPLLFCLLISPISYALNRQTAQLATFGNRSDPRNRNGHFHLIFMDDIKVVAPSKELLFQSLKTLARVAAAIGLRLNPSKCATIHLNQGENSIGQPMSIPTLGKAESYKYLGIHQNIQMMRRRPTLKSPQKSLSEYEQYGTGN</sequence>
<dbReference type="Gene3D" id="3.30.70.270">
    <property type="match status" value="1"/>
</dbReference>
<name>A0A915ETK6_9BILA</name>
<accession>A0A915ETK6</accession>
<feature type="region of interest" description="Disordered" evidence="1">
    <location>
        <begin position="201"/>
        <end position="223"/>
    </location>
</feature>
<dbReference type="InterPro" id="IPR043502">
    <property type="entry name" value="DNA/RNA_pol_sf"/>
</dbReference>
<dbReference type="InterPro" id="IPR043128">
    <property type="entry name" value="Rev_trsase/Diguanyl_cyclase"/>
</dbReference>
<evidence type="ECO:0000313" key="4">
    <source>
        <dbReference type="WBParaSite" id="jg9380"/>
    </source>
</evidence>
<dbReference type="PROSITE" id="PS50878">
    <property type="entry name" value="RT_POL"/>
    <property type="match status" value="1"/>
</dbReference>
<organism evidence="3 4">
    <name type="scientific">Ditylenchus dipsaci</name>
    <dbReference type="NCBI Taxonomy" id="166011"/>
    <lineage>
        <taxon>Eukaryota</taxon>
        <taxon>Metazoa</taxon>
        <taxon>Ecdysozoa</taxon>
        <taxon>Nematoda</taxon>
        <taxon>Chromadorea</taxon>
        <taxon>Rhabditida</taxon>
        <taxon>Tylenchina</taxon>
        <taxon>Tylenchomorpha</taxon>
        <taxon>Sphaerularioidea</taxon>
        <taxon>Anguinidae</taxon>
        <taxon>Anguininae</taxon>
        <taxon>Ditylenchus</taxon>
    </lineage>
</organism>
<dbReference type="WBParaSite" id="jg9380">
    <property type="protein sequence ID" value="jg9380"/>
    <property type="gene ID" value="jg9380"/>
</dbReference>